<dbReference type="AlphaFoldDB" id="A0A2L1J5N4"/>
<proteinExistence type="predicted"/>
<sequence length="361" mass="40598">MSDSYSSTYAEARQKFLSLTSRRNAKVISTSHPSERGVEGEELAIDIAIFGDPNAEKTLFLVSGTHGQEGYYGSALQIEFLRDLKIPEEVNIVALHGLNPWGFSHLSRTDHQNIDVNRNFTDYGVPSERDELYPRLFRALCPDDWTEETIDWSNIRDELTREYGAKRLVSAAGGGQIIEPTGMNYIGAGPSWSRSVVENLLPKIFAKSKKIAFIEWHTGLGDYGELSHIPMMEPGSDGYERMFEWLGDDARSTWARGMGDFDGATPDYRGWFSAWLPSTAPHAEWTGMVIEAGTYGVVEVMDGIRIDRWLKFGKGRSYQSRDEMRVTMMDKLYPVAPDWRAAALSNGIGAQQAFLEGLQKW</sequence>
<organism evidence="1 2">
    <name type="scientific">Pseudomonas palleroniana</name>
    <dbReference type="NCBI Taxonomy" id="191390"/>
    <lineage>
        <taxon>Bacteria</taxon>
        <taxon>Pseudomonadati</taxon>
        <taxon>Pseudomonadota</taxon>
        <taxon>Gammaproteobacteria</taxon>
        <taxon>Pseudomonadales</taxon>
        <taxon>Pseudomonadaceae</taxon>
        <taxon>Pseudomonas</taxon>
    </lineage>
</organism>
<evidence type="ECO:0008006" key="3">
    <source>
        <dbReference type="Google" id="ProtNLM"/>
    </source>
</evidence>
<dbReference type="Gene3D" id="3.40.630.10">
    <property type="entry name" value="Zn peptidases"/>
    <property type="match status" value="1"/>
</dbReference>
<dbReference type="CDD" id="cd06233">
    <property type="entry name" value="M14-like"/>
    <property type="match status" value="1"/>
</dbReference>
<evidence type="ECO:0000313" key="1">
    <source>
        <dbReference type="EMBL" id="AVE03778.1"/>
    </source>
</evidence>
<dbReference type="Pfam" id="PF10994">
    <property type="entry name" value="DUF2817"/>
    <property type="match status" value="1"/>
</dbReference>
<dbReference type="RefSeq" id="WP_104993702.1">
    <property type="nucleotide sequence ID" value="NZ_CP025494.1"/>
</dbReference>
<dbReference type="SUPFAM" id="SSF53187">
    <property type="entry name" value="Zn-dependent exopeptidases"/>
    <property type="match status" value="1"/>
</dbReference>
<dbReference type="EMBL" id="CP025494">
    <property type="protein sequence ID" value="AVE03778.1"/>
    <property type="molecule type" value="Genomic_DNA"/>
</dbReference>
<accession>A0A2L1J5N4</accession>
<dbReference type="Proteomes" id="UP000237830">
    <property type="component" value="Chromosome"/>
</dbReference>
<dbReference type="InterPro" id="IPR021259">
    <property type="entry name" value="DUF2817"/>
</dbReference>
<reference evidence="1 2" key="1">
    <citation type="submission" date="2017-12" db="EMBL/GenBank/DDBJ databases">
        <title>Genome sequence of Pseudomonas palleroniana MAB3.</title>
        <authorList>
            <person name="Nascimento F.X."/>
        </authorList>
    </citation>
    <scope>NUCLEOTIDE SEQUENCE [LARGE SCALE GENOMIC DNA]</scope>
    <source>
        <strain evidence="1 2">MAB3</strain>
    </source>
</reference>
<gene>
    <name evidence="1" type="ORF">CYL20_04140</name>
</gene>
<name>A0A2L1J5N4_9PSED</name>
<protein>
    <recommendedName>
        <fullName evidence="3">DUF2817 domain-containing protein</fullName>
    </recommendedName>
</protein>
<evidence type="ECO:0000313" key="2">
    <source>
        <dbReference type="Proteomes" id="UP000237830"/>
    </source>
</evidence>